<dbReference type="GO" id="GO:0007165">
    <property type="term" value="P:signal transduction"/>
    <property type="evidence" value="ECO:0007669"/>
    <property type="project" value="InterPro"/>
</dbReference>
<evidence type="ECO:0000256" key="5">
    <source>
        <dbReference type="ARBA" id="ARBA00023027"/>
    </source>
</evidence>
<evidence type="ECO:0000256" key="1">
    <source>
        <dbReference type="ARBA" id="ARBA00011982"/>
    </source>
</evidence>
<feature type="region of interest" description="Disordered" evidence="8">
    <location>
        <begin position="1075"/>
        <end position="1106"/>
    </location>
</feature>
<dbReference type="InterPro" id="IPR042197">
    <property type="entry name" value="Apaf_helical"/>
</dbReference>
<gene>
    <name evidence="10" type="ORF">RHGRI_032402</name>
</gene>
<dbReference type="Pfam" id="PF12799">
    <property type="entry name" value="LRR_4"/>
    <property type="match status" value="1"/>
</dbReference>
<evidence type="ECO:0000256" key="6">
    <source>
        <dbReference type="ARBA" id="ARBA00047304"/>
    </source>
</evidence>
<dbReference type="SUPFAM" id="SSF52058">
    <property type="entry name" value="L domain-like"/>
    <property type="match status" value="1"/>
</dbReference>
<name>A0AAV6IFG7_9ERIC</name>
<dbReference type="Pfam" id="PF23282">
    <property type="entry name" value="WHD_ROQ1"/>
    <property type="match status" value="1"/>
</dbReference>
<accession>A0AAV6IFG7</accession>
<dbReference type="PRINTS" id="PR00364">
    <property type="entry name" value="DISEASERSIST"/>
</dbReference>
<keyword evidence="7" id="KW-0175">Coiled coil</keyword>
<dbReference type="InterPro" id="IPR000157">
    <property type="entry name" value="TIR_dom"/>
</dbReference>
<dbReference type="PANTHER" id="PTHR11017">
    <property type="entry name" value="LEUCINE-RICH REPEAT-CONTAINING PROTEIN"/>
    <property type="match status" value="1"/>
</dbReference>
<evidence type="ECO:0000259" key="9">
    <source>
        <dbReference type="PROSITE" id="PS50104"/>
    </source>
</evidence>
<sequence length="1318" mass="148851">MATSEFQNPSSSSSLNLGGRYDVFLSFRGLDTRKKFTDHLYHALMREGFQTFRDDDEIERGEDIKSELLEAIKNSRMSVTVLSENYANSTACLFELQTILELCKKSGHFVLPVFYEVEPWCSRTFSYEAKFIEEIVGVLKGKLARKHRSVDNHLVGMDSRTEHLNCWLKDMSSGVGVLLICGMGGIGKTTIAKVVYNSNHHIYDAACFLENVSGVSKGHNGLVDLQRHLLSDILGKNERINNVDGGRWQIKYVVSNKRVLLVLDDVDQEEQLSALVGQQDWFKPGSKIIITTRLESLINAHENYNVYRPEKLSIDESLELFSWHAFGQKHPIQGHMDLSKRFVQHCDGLPLALRVLGSSLRRRKNIDVWESELKKLEETSNITILEKLEISYDSLKDNHDKNIFLDKACFFAGENKAETITILEGCDYAALAGIHNLVDRNLLTIVNGKLQMHQLLQDMGKQIACRESNYPEKRSRIWRPKESFNILREKIGTKKIEGLALDMNMLRNSNMVVFEANTFEKMYNLRLLKMTGVKVSGTYKAFPKRLRWLYWCGFPSESFPSDFSLENLVSLDLSYSNLKQVWKGTKVLGLLKILNLSHSPKLAKTQNFWRIPNLEKLVLEACPSLFEVDESIVELQRIESLNLQDCKNLRKLPRNIGLVKSLVEIDISGCSNLMGAMEELEKMKSLQVLKASGMDINRVLTMEVVSQASICPWVPKPMVQMSLSSLPSSLVYLNLSHSNLTDDAFPSDLSKLSKLQELHLRGNPFSSLPNFKDLTSLETLDLSSCPKLQQILWSSTILDYLDCGRCDALEKVTFETGGDIRSIEHLECRNLNHVQGNFKISPVKEIDVELLNSIGFFNLDSMADVEAKLGNYYSGIFGDMVPIQMVNYDYAFHTFFPGREVPQWFCKKNGGSTISFTATLSPHFGFRGLNLCAVYTFLDDTRNLSHLSSRGSFNFRISSRSLCESFSVFLYGIPEKGGDMVWLSHCFEANLFTEGDEVEVSFGCTRGAQIKECGVHLLYFEEQGEVIQYVSTLQRSWDPNLFQNICGSCRGRSEHFLAEGNGEALDCPKGVIREERHEPTPHPSQGSGHEEGGGLEGEPEGEVASEKGKEVLEVMRRVPFELGRLVDSDSDDSVEEIPQMPSPGHAIEAIQHMVVLENHVVCSVKMLEERAKELAEAKDEAKQLRTEADQLKTERGAMERELVAREADLFSSRQRVSELEELLIKEKEGRSEEVQRSYEEGAKYAKNELQAQVPEIQEKAYTKGWKSCLATLKVPVTSSVWTEIPSMKRRASSSSSTHVPLAKSVDPTPPAPQVPKQN</sequence>
<evidence type="ECO:0000256" key="8">
    <source>
        <dbReference type="SAM" id="MobiDB-lite"/>
    </source>
</evidence>
<feature type="region of interest" description="Disordered" evidence="8">
    <location>
        <begin position="1285"/>
        <end position="1318"/>
    </location>
</feature>
<dbReference type="PROSITE" id="PS50104">
    <property type="entry name" value="TIR"/>
    <property type="match status" value="1"/>
</dbReference>
<comment type="catalytic activity">
    <reaction evidence="6">
        <text>NAD(+) + H2O = ADP-D-ribose + nicotinamide + H(+)</text>
        <dbReference type="Rhea" id="RHEA:16301"/>
        <dbReference type="ChEBI" id="CHEBI:15377"/>
        <dbReference type="ChEBI" id="CHEBI:15378"/>
        <dbReference type="ChEBI" id="CHEBI:17154"/>
        <dbReference type="ChEBI" id="CHEBI:57540"/>
        <dbReference type="ChEBI" id="CHEBI:57967"/>
        <dbReference type="EC" id="3.2.2.6"/>
    </reaction>
    <physiologicalReaction direction="left-to-right" evidence="6">
        <dbReference type="Rhea" id="RHEA:16302"/>
    </physiologicalReaction>
</comment>
<keyword evidence="11" id="KW-1185">Reference proteome</keyword>
<evidence type="ECO:0000313" key="11">
    <source>
        <dbReference type="Proteomes" id="UP000823749"/>
    </source>
</evidence>
<dbReference type="InterPro" id="IPR002182">
    <property type="entry name" value="NB-ARC"/>
</dbReference>
<dbReference type="InterPro" id="IPR035897">
    <property type="entry name" value="Toll_tir_struct_dom_sf"/>
</dbReference>
<evidence type="ECO:0000256" key="7">
    <source>
        <dbReference type="SAM" id="Coils"/>
    </source>
</evidence>
<dbReference type="GO" id="GO:0043531">
    <property type="term" value="F:ADP binding"/>
    <property type="evidence" value="ECO:0007669"/>
    <property type="project" value="InterPro"/>
</dbReference>
<evidence type="ECO:0000313" key="10">
    <source>
        <dbReference type="EMBL" id="KAG5526089.1"/>
    </source>
</evidence>
<dbReference type="GO" id="GO:0061809">
    <property type="term" value="F:NAD+ nucleosidase activity, cyclic ADP-ribose generating"/>
    <property type="evidence" value="ECO:0007669"/>
    <property type="project" value="UniProtKB-EC"/>
</dbReference>
<keyword evidence="4" id="KW-0378">Hydrolase</keyword>
<dbReference type="PROSITE" id="PS51450">
    <property type="entry name" value="LRR"/>
    <property type="match status" value="1"/>
</dbReference>
<dbReference type="EC" id="3.2.2.6" evidence="1"/>
<dbReference type="InterPro" id="IPR058192">
    <property type="entry name" value="WHD_ROQ1-like"/>
</dbReference>
<dbReference type="InterPro" id="IPR001611">
    <property type="entry name" value="Leu-rich_rpt"/>
</dbReference>
<dbReference type="SUPFAM" id="SSF52540">
    <property type="entry name" value="P-loop containing nucleoside triphosphate hydrolases"/>
    <property type="match status" value="1"/>
</dbReference>
<dbReference type="InterPro" id="IPR032675">
    <property type="entry name" value="LRR_dom_sf"/>
</dbReference>
<keyword evidence="5" id="KW-0520">NAD</keyword>
<feature type="domain" description="TIR" evidence="9">
    <location>
        <begin position="19"/>
        <end position="143"/>
    </location>
</feature>
<reference evidence="10" key="1">
    <citation type="submission" date="2020-08" db="EMBL/GenBank/DDBJ databases">
        <title>Plant Genome Project.</title>
        <authorList>
            <person name="Zhang R.-G."/>
        </authorList>
    </citation>
    <scope>NUCLEOTIDE SEQUENCE</scope>
    <source>
        <strain evidence="10">WSP0</strain>
        <tissue evidence="10">Leaf</tissue>
    </source>
</reference>
<keyword evidence="3" id="KW-0677">Repeat</keyword>
<dbReference type="Pfam" id="PF00931">
    <property type="entry name" value="NB-ARC"/>
    <property type="match status" value="1"/>
</dbReference>
<dbReference type="SMART" id="SM00255">
    <property type="entry name" value="TIR"/>
    <property type="match status" value="1"/>
</dbReference>
<proteinExistence type="predicted"/>
<comment type="caution">
    <text evidence="10">The sequence shown here is derived from an EMBL/GenBank/DDBJ whole genome shotgun (WGS) entry which is preliminary data.</text>
</comment>
<dbReference type="InterPro" id="IPR045344">
    <property type="entry name" value="C-JID"/>
</dbReference>
<dbReference type="Gene3D" id="1.10.8.430">
    <property type="entry name" value="Helical domain of apoptotic protease-activating factors"/>
    <property type="match status" value="1"/>
</dbReference>
<dbReference type="Gene3D" id="3.80.10.10">
    <property type="entry name" value="Ribonuclease Inhibitor"/>
    <property type="match status" value="2"/>
</dbReference>
<dbReference type="EMBL" id="JACTNZ010000011">
    <property type="protein sequence ID" value="KAG5526089.1"/>
    <property type="molecule type" value="Genomic_DNA"/>
</dbReference>
<dbReference type="Gene3D" id="3.40.50.300">
    <property type="entry name" value="P-loop containing nucleotide triphosphate hydrolases"/>
    <property type="match status" value="1"/>
</dbReference>
<keyword evidence="2" id="KW-0433">Leucine-rich repeat</keyword>
<feature type="coiled-coil region" evidence="7">
    <location>
        <begin position="1164"/>
        <end position="1201"/>
    </location>
</feature>
<feature type="compositionally biased region" description="Pro residues" evidence="8">
    <location>
        <begin position="1307"/>
        <end position="1318"/>
    </location>
</feature>
<dbReference type="PANTHER" id="PTHR11017:SF305">
    <property type="entry name" value="TMV RESISTANCE PROTEIN N-LIKE"/>
    <property type="match status" value="1"/>
</dbReference>
<dbReference type="Pfam" id="PF20160">
    <property type="entry name" value="C-JID"/>
    <property type="match status" value="1"/>
</dbReference>
<dbReference type="InterPro" id="IPR027417">
    <property type="entry name" value="P-loop_NTPase"/>
</dbReference>
<organism evidence="10 11">
    <name type="scientific">Rhododendron griersonianum</name>
    <dbReference type="NCBI Taxonomy" id="479676"/>
    <lineage>
        <taxon>Eukaryota</taxon>
        <taxon>Viridiplantae</taxon>
        <taxon>Streptophyta</taxon>
        <taxon>Embryophyta</taxon>
        <taxon>Tracheophyta</taxon>
        <taxon>Spermatophyta</taxon>
        <taxon>Magnoliopsida</taxon>
        <taxon>eudicotyledons</taxon>
        <taxon>Gunneridae</taxon>
        <taxon>Pentapetalae</taxon>
        <taxon>asterids</taxon>
        <taxon>Ericales</taxon>
        <taxon>Ericaceae</taxon>
        <taxon>Ericoideae</taxon>
        <taxon>Rhodoreae</taxon>
        <taxon>Rhododendron</taxon>
    </lineage>
</organism>
<evidence type="ECO:0000256" key="3">
    <source>
        <dbReference type="ARBA" id="ARBA00022737"/>
    </source>
</evidence>
<protein>
    <recommendedName>
        <fullName evidence="1">ADP-ribosyl cyclase/cyclic ADP-ribose hydrolase</fullName>
        <ecNumber evidence="1">3.2.2.6</ecNumber>
    </recommendedName>
</protein>
<evidence type="ECO:0000256" key="2">
    <source>
        <dbReference type="ARBA" id="ARBA00022614"/>
    </source>
</evidence>
<dbReference type="Gene3D" id="3.40.50.10140">
    <property type="entry name" value="Toll/interleukin-1 receptor homology (TIR) domain"/>
    <property type="match status" value="1"/>
</dbReference>
<dbReference type="Proteomes" id="UP000823749">
    <property type="component" value="Chromosome 11"/>
</dbReference>
<dbReference type="Pfam" id="PF01582">
    <property type="entry name" value="TIR"/>
    <property type="match status" value="1"/>
</dbReference>
<dbReference type="SUPFAM" id="SSF52200">
    <property type="entry name" value="Toll/Interleukin receptor TIR domain"/>
    <property type="match status" value="1"/>
</dbReference>
<dbReference type="InterPro" id="IPR044974">
    <property type="entry name" value="Disease_R_plants"/>
</dbReference>
<dbReference type="InterPro" id="IPR025875">
    <property type="entry name" value="Leu-rich_rpt_4"/>
</dbReference>
<dbReference type="GO" id="GO:0006952">
    <property type="term" value="P:defense response"/>
    <property type="evidence" value="ECO:0007669"/>
    <property type="project" value="InterPro"/>
</dbReference>
<evidence type="ECO:0000256" key="4">
    <source>
        <dbReference type="ARBA" id="ARBA00022801"/>
    </source>
</evidence>